<name>A0A6H0XS22_9PEZI</name>
<keyword evidence="2" id="KW-1185">Reference proteome</keyword>
<sequence>MQKRRQGYEGWRDVEIHSIRYLTLRQHQVHAFRPQQYLLAVQRAVAPSSILGYIDTPRHSAVLSQQLSCEHTVFEASQA</sequence>
<dbReference type="Proteomes" id="UP000503462">
    <property type="component" value="Chromosome 2"/>
</dbReference>
<dbReference type="AlphaFoldDB" id="A0A6H0XS22"/>
<evidence type="ECO:0000313" key="1">
    <source>
        <dbReference type="EMBL" id="QIW97533.1"/>
    </source>
</evidence>
<proteinExistence type="predicted"/>
<evidence type="ECO:0000313" key="2">
    <source>
        <dbReference type="Proteomes" id="UP000503462"/>
    </source>
</evidence>
<accession>A0A6H0XS22</accession>
<dbReference type="EMBL" id="CP051140">
    <property type="protein sequence ID" value="QIW97533.1"/>
    <property type="molecule type" value="Genomic_DNA"/>
</dbReference>
<gene>
    <name evidence="1" type="ORF">AMS68_003051</name>
</gene>
<protein>
    <submittedName>
        <fullName evidence="1">Uncharacterized protein</fullName>
    </submittedName>
</protein>
<reference evidence="1 2" key="1">
    <citation type="journal article" date="2016" name="Sci. Rep.">
        <title>Peltaster fructicola genome reveals evolution from an invasive phytopathogen to an ectophytic parasite.</title>
        <authorList>
            <person name="Xu C."/>
            <person name="Chen H."/>
            <person name="Gleason M.L."/>
            <person name="Xu J.R."/>
            <person name="Liu H."/>
            <person name="Zhang R."/>
            <person name="Sun G."/>
        </authorList>
    </citation>
    <scope>NUCLEOTIDE SEQUENCE [LARGE SCALE GENOMIC DNA]</scope>
    <source>
        <strain evidence="1 2">LNHT1506</strain>
    </source>
</reference>
<organism evidence="1 2">
    <name type="scientific">Peltaster fructicola</name>
    <dbReference type="NCBI Taxonomy" id="286661"/>
    <lineage>
        <taxon>Eukaryota</taxon>
        <taxon>Fungi</taxon>
        <taxon>Dikarya</taxon>
        <taxon>Ascomycota</taxon>
        <taxon>Pezizomycotina</taxon>
        <taxon>Dothideomycetes</taxon>
        <taxon>Dothideomycetes incertae sedis</taxon>
        <taxon>Peltaster</taxon>
    </lineage>
</organism>